<evidence type="ECO:0000256" key="2">
    <source>
        <dbReference type="SAM" id="Phobius"/>
    </source>
</evidence>
<organism evidence="3 4">
    <name type="scientific">Trichinella pseudospiralis</name>
    <name type="common">Parasitic roundworm</name>
    <dbReference type="NCBI Taxonomy" id="6337"/>
    <lineage>
        <taxon>Eukaryota</taxon>
        <taxon>Metazoa</taxon>
        <taxon>Ecdysozoa</taxon>
        <taxon>Nematoda</taxon>
        <taxon>Enoplea</taxon>
        <taxon>Dorylaimia</taxon>
        <taxon>Trichinellida</taxon>
        <taxon>Trichinellidae</taxon>
        <taxon>Trichinella</taxon>
    </lineage>
</organism>
<evidence type="ECO:0000256" key="1">
    <source>
        <dbReference type="SAM" id="MobiDB-lite"/>
    </source>
</evidence>
<evidence type="ECO:0000313" key="3">
    <source>
        <dbReference type="EMBL" id="KRY72939.1"/>
    </source>
</evidence>
<keyword evidence="2" id="KW-0472">Membrane</keyword>
<gene>
    <name evidence="3" type="ORF">T4A_12990</name>
</gene>
<reference evidence="3 4" key="1">
    <citation type="submission" date="2015-01" db="EMBL/GenBank/DDBJ databases">
        <title>Evolution of Trichinella species and genotypes.</title>
        <authorList>
            <person name="Korhonen P.K."/>
            <person name="Edoardo P."/>
            <person name="Giuseppe L.R."/>
            <person name="Gasser R.B."/>
        </authorList>
    </citation>
    <scope>NUCLEOTIDE SEQUENCE [LARGE SCALE GENOMIC DNA]</scope>
    <source>
        <strain evidence="3">ISS13</strain>
    </source>
</reference>
<feature type="transmembrane region" description="Helical" evidence="2">
    <location>
        <begin position="38"/>
        <end position="56"/>
    </location>
</feature>
<feature type="region of interest" description="Disordered" evidence="1">
    <location>
        <begin position="1"/>
        <end position="21"/>
    </location>
</feature>
<dbReference type="AlphaFoldDB" id="A0A0V1EGJ2"/>
<dbReference type="Proteomes" id="UP000054632">
    <property type="component" value="Unassembled WGS sequence"/>
</dbReference>
<evidence type="ECO:0000313" key="4">
    <source>
        <dbReference type="Proteomes" id="UP000054632"/>
    </source>
</evidence>
<keyword evidence="2" id="KW-1133">Transmembrane helix</keyword>
<sequence length="80" mass="9473">MNRLQEENIKKGKLCEKKPPEDEANSAVQNLLRSSNEYLLMYHNFVLIIVWIRHMICNAIEVFKMKINTFKTVTKEKSTM</sequence>
<proteinExistence type="predicted"/>
<comment type="caution">
    <text evidence="3">The sequence shown here is derived from an EMBL/GenBank/DDBJ whole genome shotgun (WGS) entry which is preliminary data.</text>
</comment>
<name>A0A0V1EGJ2_TRIPS</name>
<protein>
    <submittedName>
        <fullName evidence="3">Uncharacterized protein</fullName>
    </submittedName>
</protein>
<accession>A0A0V1EGJ2</accession>
<keyword evidence="2" id="KW-0812">Transmembrane</keyword>
<dbReference type="EMBL" id="JYDR01000039">
    <property type="protein sequence ID" value="KRY72939.1"/>
    <property type="molecule type" value="Genomic_DNA"/>
</dbReference>